<organism evidence="1 2">
    <name type="scientific">Fusarium coffeatum</name>
    <dbReference type="NCBI Taxonomy" id="231269"/>
    <lineage>
        <taxon>Eukaryota</taxon>
        <taxon>Fungi</taxon>
        <taxon>Dikarya</taxon>
        <taxon>Ascomycota</taxon>
        <taxon>Pezizomycotina</taxon>
        <taxon>Sordariomycetes</taxon>
        <taxon>Hypocreomycetidae</taxon>
        <taxon>Hypocreales</taxon>
        <taxon>Nectriaceae</taxon>
        <taxon>Fusarium</taxon>
        <taxon>Fusarium incarnatum-equiseti species complex</taxon>
    </lineage>
</organism>
<dbReference type="GeneID" id="41989691"/>
<dbReference type="Proteomes" id="UP000253153">
    <property type="component" value="Unassembled WGS sequence"/>
</dbReference>
<protein>
    <submittedName>
        <fullName evidence="1">Uncharacterized protein</fullName>
    </submittedName>
</protein>
<dbReference type="EMBL" id="QKXC01000005">
    <property type="protein sequence ID" value="RBR26976.1"/>
    <property type="molecule type" value="Genomic_DNA"/>
</dbReference>
<name>A0A366SE91_9HYPO</name>
<accession>A0A366SE91</accession>
<reference evidence="1 2" key="1">
    <citation type="submission" date="2018-06" db="EMBL/GenBank/DDBJ databases">
        <title>Fusarium incarnatum-equiseti species complex species 28.</title>
        <authorList>
            <person name="Gardiner D.M."/>
        </authorList>
    </citation>
    <scope>NUCLEOTIDE SEQUENCE [LARGE SCALE GENOMIC DNA]</scope>
    <source>
        <strain evidence="1 2">FIESC_28</strain>
    </source>
</reference>
<sequence length="302" mass="30671">MRRGIGLIARDVTGSLEALANPSPQASDTLRACSTFVNSIGVASDSAIATTATTSGSSGFTSSLDSSATVATTTTEAVTPADSTTEATTVTQVDTATADTTTSDDVLSETTTLVTSVATTEEASATVADATAETTTTSDAVTTSAEITEAPTTTEATTIAAPTTTTVPMFRLGAKLTFNSLSGYHEAFITVDSTTGHLLLDGQKPICGWTPGDGTSALVVCSDNMSAQEKFITCEAPTSRQLECTVPELFCSMFTGCTATGNLWGTTYIGASGGTGVDPLFLGPDYSQGNTAVPLLIVHSSD</sequence>
<dbReference type="OrthoDB" id="5105573at2759"/>
<keyword evidence="2" id="KW-1185">Reference proteome</keyword>
<evidence type="ECO:0000313" key="2">
    <source>
        <dbReference type="Proteomes" id="UP000253153"/>
    </source>
</evidence>
<gene>
    <name evidence="1" type="ORF">FIESC28_00244</name>
</gene>
<evidence type="ECO:0000313" key="1">
    <source>
        <dbReference type="EMBL" id="RBR26976.1"/>
    </source>
</evidence>
<dbReference type="AlphaFoldDB" id="A0A366SE91"/>
<dbReference type="RefSeq" id="XP_031021567.1">
    <property type="nucleotide sequence ID" value="XM_031154395.1"/>
</dbReference>
<proteinExistence type="predicted"/>
<comment type="caution">
    <text evidence="1">The sequence shown here is derived from an EMBL/GenBank/DDBJ whole genome shotgun (WGS) entry which is preliminary data.</text>
</comment>